<dbReference type="InterPro" id="IPR012664">
    <property type="entry name" value="CHP02452"/>
</dbReference>
<keyword evidence="4" id="KW-1185">Reference proteome</keyword>
<accession>A0ABR9H9W1</accession>
<evidence type="ECO:0000313" key="3">
    <source>
        <dbReference type="EMBL" id="MBE1455806.1"/>
    </source>
</evidence>
<organism evidence="3 4">
    <name type="scientific">Nocardiopsis terrae</name>
    <dbReference type="NCBI Taxonomy" id="372655"/>
    <lineage>
        <taxon>Bacteria</taxon>
        <taxon>Bacillati</taxon>
        <taxon>Actinomycetota</taxon>
        <taxon>Actinomycetes</taxon>
        <taxon>Streptosporangiales</taxon>
        <taxon>Nocardiopsidaceae</taxon>
        <taxon>Nocardiopsis</taxon>
    </lineage>
</organism>
<evidence type="ECO:0000313" key="4">
    <source>
        <dbReference type="Proteomes" id="UP000598217"/>
    </source>
</evidence>
<name>A0ABR9H9W1_9ACTN</name>
<evidence type="ECO:0000256" key="1">
    <source>
        <dbReference type="SAM" id="MobiDB-lite"/>
    </source>
</evidence>
<comment type="caution">
    <text evidence="3">The sequence shown here is derived from an EMBL/GenBank/DDBJ whole genome shotgun (WGS) entry which is preliminary data.</text>
</comment>
<feature type="region of interest" description="Disordered" evidence="1">
    <location>
        <begin position="1"/>
        <end position="36"/>
    </location>
</feature>
<dbReference type="Pfam" id="PF10021">
    <property type="entry name" value="PARG_cat_microb"/>
    <property type="match status" value="1"/>
</dbReference>
<feature type="domain" description="Microbial-type PARG catalytic" evidence="2">
    <location>
        <begin position="2"/>
        <end position="35"/>
    </location>
</feature>
<proteinExistence type="predicted"/>
<dbReference type="InterPro" id="IPR043472">
    <property type="entry name" value="Macro_dom-like"/>
</dbReference>
<evidence type="ECO:0000259" key="2">
    <source>
        <dbReference type="Pfam" id="PF10021"/>
    </source>
</evidence>
<reference evidence="3 4" key="1">
    <citation type="submission" date="2020-10" db="EMBL/GenBank/DDBJ databases">
        <title>Sequencing the genomes of 1000 actinobacteria strains.</title>
        <authorList>
            <person name="Klenk H.-P."/>
        </authorList>
    </citation>
    <scope>NUCLEOTIDE SEQUENCE [LARGE SCALE GENOMIC DNA]</scope>
    <source>
        <strain evidence="3 4">DSM 45157</strain>
    </source>
</reference>
<dbReference type="Proteomes" id="UP000598217">
    <property type="component" value="Unassembled WGS sequence"/>
</dbReference>
<dbReference type="InterPro" id="IPR019261">
    <property type="entry name" value="PARG_cat_microbial"/>
</dbReference>
<dbReference type="PANTHER" id="PTHR35596">
    <property type="entry name" value="DUF2263 DOMAIN-CONTAINING PROTEIN"/>
    <property type="match status" value="1"/>
</dbReference>
<protein>
    <submittedName>
        <fullName evidence="3">Uncharacterized protein (TIGR02452 family)</fullName>
    </submittedName>
</protein>
<sequence length="36" mass="3605">MAALNFASARKPGGGVLNGAQAQEESLARSSALYAP</sequence>
<dbReference type="NCBIfam" id="TIGR02452">
    <property type="entry name" value="TIGR02452 family protein"/>
    <property type="match status" value="1"/>
</dbReference>
<gene>
    <name evidence="3" type="ORF">H4W79_000020</name>
</gene>
<dbReference type="Gene3D" id="3.40.220.10">
    <property type="entry name" value="Leucine Aminopeptidase, subunit E, domain 1"/>
    <property type="match status" value="1"/>
</dbReference>
<dbReference type="EMBL" id="JADBDY010000001">
    <property type="protein sequence ID" value="MBE1455806.1"/>
    <property type="molecule type" value="Genomic_DNA"/>
</dbReference>
<dbReference type="PANTHER" id="PTHR35596:SF1">
    <property type="entry name" value="MICROBIAL-TYPE PARG CATALYTIC DOMAIN-CONTAINING PROTEIN"/>
    <property type="match status" value="1"/>
</dbReference>